<sequence>MEYKTYVCRKRARFKAICGQVNIPYGTTLNGQGGFLILNDLPVCSATSQNAYDFFTQNDDGMGEERGELLNRITATLMKQTPGHNARWGKIWDDPRCQKYKRPEQEDHWIWNHDFYNGPVEDLRYIAALIGA</sequence>
<name>A0A2A7B956_9FIRM</name>
<reference evidence="1 2" key="1">
    <citation type="journal article" date="2017" name="Front. Microbiol.">
        <title>New Insights into the Diversity of the Genus Faecalibacterium.</title>
        <authorList>
            <person name="Benevides L."/>
            <person name="Burman S."/>
            <person name="Martin R."/>
            <person name="Robert V."/>
            <person name="Thomas M."/>
            <person name="Miquel S."/>
            <person name="Chain F."/>
            <person name="Sokol H."/>
            <person name="Bermudez-Humaran L.G."/>
            <person name="Morrison M."/>
            <person name="Langella P."/>
            <person name="Azevedo V.A."/>
            <person name="Chatel J.M."/>
            <person name="Soares S."/>
        </authorList>
    </citation>
    <scope>NUCLEOTIDE SEQUENCE [LARGE SCALE GENOMIC DNA]</scope>
    <source>
        <strain evidence="1 2">AHMP21</strain>
    </source>
</reference>
<proteinExistence type="predicted"/>
<protein>
    <submittedName>
        <fullName evidence="1">Isoaspartyl peptidase</fullName>
    </submittedName>
</protein>
<accession>A0A2A7B956</accession>
<comment type="caution">
    <text evidence="1">The sequence shown here is derived from an EMBL/GenBank/DDBJ whole genome shotgun (WGS) entry which is preliminary data.</text>
</comment>
<dbReference type="Proteomes" id="UP000220904">
    <property type="component" value="Unassembled WGS sequence"/>
</dbReference>
<dbReference type="OrthoDB" id="1852666at2"/>
<gene>
    <name evidence="1" type="ORF">CHR60_02305</name>
</gene>
<dbReference type="RefSeq" id="WP_097791538.1">
    <property type="nucleotide sequence ID" value="NZ_NOUV01000005.1"/>
</dbReference>
<evidence type="ECO:0000313" key="1">
    <source>
        <dbReference type="EMBL" id="PDX87875.1"/>
    </source>
</evidence>
<organism evidence="1 2">
    <name type="scientific">Faecalibacterium prausnitzii</name>
    <dbReference type="NCBI Taxonomy" id="853"/>
    <lineage>
        <taxon>Bacteria</taxon>
        <taxon>Bacillati</taxon>
        <taxon>Bacillota</taxon>
        <taxon>Clostridia</taxon>
        <taxon>Eubacteriales</taxon>
        <taxon>Oscillospiraceae</taxon>
        <taxon>Faecalibacterium</taxon>
    </lineage>
</organism>
<dbReference type="EMBL" id="NOUV01000005">
    <property type="protein sequence ID" value="PDX87875.1"/>
    <property type="molecule type" value="Genomic_DNA"/>
</dbReference>
<dbReference type="AlphaFoldDB" id="A0A2A7B956"/>
<evidence type="ECO:0000313" key="2">
    <source>
        <dbReference type="Proteomes" id="UP000220904"/>
    </source>
</evidence>